<sequence length="475" mass="52210">MSVLFSSSLRVRLPVLIFVLEVLLLLLFSFFVTYDEHTHALAQTNATDHMKNEVYRVYPFFVDVQVMIFIGFACLLGFMRLYGFGGVVFNFLTATFSVQWAIIMQGFFHFYHDGKIHIGVFNFINAEFACAVVLISFGAILGKTSPVQLLIMALLEIPIFAVTDWLIVTYLKINDAGGSIVIHIFACYFGLGVTRMLYRPSLNDGHANLTTSYQSDILSVLGTLFLWVFWPSFNSALTLPGDDQHRAIIHTFIGLSSSTLTAFALSALLDKKGKLSMSDIQNVTLAGGVTVGATVDMMVTPACSFALGVIGCCACMLGYKYLTPFMASKLKIQDQCGIHNLHGLTGLISTLAAIIAILMANEDTYGLSLYETFRYRAPTAEDPKLKELQSVFPDIQPGEGRSASEQAIYQVAALGLTLATSVLGGLLTGAILKLPFLSQPTDDYCFDDRVYFEVPNDFNAATPPVNTYNMEDLKV</sequence>
<keyword evidence="8" id="KW-0924">Ammonia transport</keyword>
<evidence type="ECO:0000259" key="12">
    <source>
        <dbReference type="Pfam" id="PF00909"/>
    </source>
</evidence>
<dbReference type="PANTHER" id="PTHR11730:SF48">
    <property type="entry name" value="AMMONIUM TRANSPORTER AMTB-LIKE DOMAIN-CONTAINING PROTEIN"/>
    <property type="match status" value="1"/>
</dbReference>
<dbReference type="PANTHER" id="PTHR11730">
    <property type="entry name" value="AMMONIUM TRANSPORTER"/>
    <property type="match status" value="1"/>
</dbReference>
<evidence type="ECO:0000256" key="3">
    <source>
        <dbReference type="ARBA" id="ARBA00022448"/>
    </source>
</evidence>
<feature type="transmembrane region" description="Helical" evidence="11">
    <location>
        <begin position="249"/>
        <end position="269"/>
    </location>
</feature>
<feature type="transmembrane region" description="Helical" evidence="11">
    <location>
        <begin position="120"/>
        <end position="141"/>
    </location>
</feature>
<dbReference type="OrthoDB" id="534912at2759"/>
<evidence type="ECO:0000256" key="10">
    <source>
        <dbReference type="ARBA" id="ARBA00025220"/>
    </source>
</evidence>
<dbReference type="FunFam" id="1.10.3430.10:FF:000001">
    <property type="entry name" value="Ammonium transporter Rh type C"/>
    <property type="match status" value="1"/>
</dbReference>
<evidence type="ECO:0000256" key="8">
    <source>
        <dbReference type="ARBA" id="ARBA00023177"/>
    </source>
</evidence>
<evidence type="ECO:0000256" key="11">
    <source>
        <dbReference type="SAM" id="Phobius"/>
    </source>
</evidence>
<feature type="transmembrane region" description="Helical" evidence="11">
    <location>
        <begin position="298"/>
        <end position="319"/>
    </location>
</feature>
<proteinExistence type="inferred from homology"/>
<dbReference type="GO" id="GO:0097272">
    <property type="term" value="P:ammonium homeostasis"/>
    <property type="evidence" value="ECO:0007669"/>
    <property type="project" value="TreeGrafter"/>
</dbReference>
<comment type="similarity">
    <text evidence="2">Belongs to the ammonium transporter (TC 2.A.49) family. Rh subfamily.</text>
</comment>
<feature type="domain" description="Ammonium transporter AmtB-like" evidence="12">
    <location>
        <begin position="24"/>
        <end position="436"/>
    </location>
</feature>
<dbReference type="AlphaFoldDB" id="A0A8X7X2Y8"/>
<evidence type="ECO:0000256" key="2">
    <source>
        <dbReference type="ARBA" id="ARBA00011036"/>
    </source>
</evidence>
<keyword evidence="14" id="KW-1185">Reference proteome</keyword>
<protein>
    <submittedName>
        <fullName evidence="13">RHBG protein</fullName>
    </submittedName>
</protein>
<dbReference type="InterPro" id="IPR029020">
    <property type="entry name" value="Ammonium/urea_transptr"/>
</dbReference>
<evidence type="ECO:0000256" key="4">
    <source>
        <dbReference type="ARBA" id="ARBA00022475"/>
    </source>
</evidence>
<accession>A0A8X7X2Y8</accession>
<keyword evidence="4" id="KW-1003">Cell membrane</keyword>
<comment type="caution">
    <text evidence="13">The sequence shown here is derived from an EMBL/GenBank/DDBJ whole genome shotgun (WGS) entry which is preliminary data.</text>
</comment>
<feature type="transmembrane region" description="Helical" evidence="11">
    <location>
        <begin position="218"/>
        <end position="237"/>
    </location>
</feature>
<feature type="transmembrane region" description="Helical" evidence="11">
    <location>
        <begin position="340"/>
        <end position="360"/>
    </location>
</feature>
<feature type="transmembrane region" description="Helical" evidence="11">
    <location>
        <begin position="147"/>
        <end position="168"/>
    </location>
</feature>
<feature type="transmembrane region" description="Helical" evidence="11">
    <location>
        <begin position="407"/>
        <end position="432"/>
    </location>
</feature>
<evidence type="ECO:0000256" key="6">
    <source>
        <dbReference type="ARBA" id="ARBA00022989"/>
    </source>
</evidence>
<keyword evidence="5 11" id="KW-0812">Transmembrane</keyword>
<dbReference type="Proteomes" id="UP000886611">
    <property type="component" value="Unassembled WGS sequence"/>
</dbReference>
<feature type="transmembrane region" description="Helical" evidence="11">
    <location>
        <begin position="55"/>
        <end position="78"/>
    </location>
</feature>
<dbReference type="PRINTS" id="PR00342">
    <property type="entry name" value="RHESUSRHD"/>
</dbReference>
<dbReference type="GO" id="GO:0005886">
    <property type="term" value="C:plasma membrane"/>
    <property type="evidence" value="ECO:0007669"/>
    <property type="project" value="UniProtKB-SubCell"/>
</dbReference>
<dbReference type="InterPro" id="IPR024041">
    <property type="entry name" value="NH4_transpt_AmtB-like_dom"/>
</dbReference>
<keyword evidence="7 11" id="KW-0472">Membrane</keyword>
<evidence type="ECO:0000256" key="5">
    <source>
        <dbReference type="ARBA" id="ARBA00022692"/>
    </source>
</evidence>
<comment type="subcellular location">
    <subcellularLocation>
        <location evidence="1">Cell membrane</location>
        <topology evidence="1">Multi-pass membrane protein</topology>
    </subcellularLocation>
</comment>
<dbReference type="SUPFAM" id="SSF111352">
    <property type="entry name" value="Ammonium transporter"/>
    <property type="match status" value="1"/>
</dbReference>
<dbReference type="EMBL" id="JAATIS010004524">
    <property type="protein sequence ID" value="KAG2461493.1"/>
    <property type="molecule type" value="Genomic_DNA"/>
</dbReference>
<evidence type="ECO:0000256" key="7">
    <source>
        <dbReference type="ARBA" id="ARBA00023136"/>
    </source>
</evidence>
<feature type="transmembrane region" description="Helical" evidence="11">
    <location>
        <begin position="84"/>
        <end position="108"/>
    </location>
</feature>
<keyword evidence="6 11" id="KW-1133">Transmembrane helix</keyword>
<evidence type="ECO:0000313" key="14">
    <source>
        <dbReference type="Proteomes" id="UP000886611"/>
    </source>
</evidence>
<organism evidence="13 14">
    <name type="scientific">Polypterus senegalus</name>
    <name type="common">Senegal bichir</name>
    <dbReference type="NCBI Taxonomy" id="55291"/>
    <lineage>
        <taxon>Eukaryota</taxon>
        <taxon>Metazoa</taxon>
        <taxon>Chordata</taxon>
        <taxon>Craniata</taxon>
        <taxon>Vertebrata</taxon>
        <taxon>Euteleostomi</taxon>
        <taxon>Actinopterygii</taxon>
        <taxon>Polypteriformes</taxon>
        <taxon>Polypteridae</taxon>
        <taxon>Polypterus</taxon>
    </lineage>
</organism>
<evidence type="ECO:0000256" key="9">
    <source>
        <dbReference type="ARBA" id="ARBA00023180"/>
    </source>
</evidence>
<keyword evidence="9" id="KW-0325">Glycoprotein</keyword>
<dbReference type="Gene3D" id="1.10.3430.10">
    <property type="entry name" value="Ammonium transporter AmtB like domains"/>
    <property type="match status" value="1"/>
</dbReference>
<dbReference type="Pfam" id="PF00909">
    <property type="entry name" value="Ammonium_transp"/>
    <property type="match status" value="1"/>
</dbReference>
<dbReference type="InterPro" id="IPR002229">
    <property type="entry name" value="RhesusRHD"/>
</dbReference>
<keyword evidence="3" id="KW-0813">Transport</keyword>
<feature type="transmembrane region" description="Helical" evidence="11">
    <location>
        <begin position="12"/>
        <end position="34"/>
    </location>
</feature>
<gene>
    <name evidence="13" type="primary">Rhbg</name>
    <name evidence="13" type="ORF">GTO96_0008383</name>
</gene>
<evidence type="ECO:0000256" key="1">
    <source>
        <dbReference type="ARBA" id="ARBA00004651"/>
    </source>
</evidence>
<feature type="non-terminal residue" evidence="13">
    <location>
        <position position="1"/>
    </location>
</feature>
<feature type="non-terminal residue" evidence="13">
    <location>
        <position position="475"/>
    </location>
</feature>
<comment type="function">
    <text evidence="10">Functions as an ammonia transporter. May play a role in the elimination of ammonia in the gill.</text>
</comment>
<feature type="transmembrane region" description="Helical" evidence="11">
    <location>
        <begin position="180"/>
        <end position="198"/>
    </location>
</feature>
<reference evidence="13 14" key="1">
    <citation type="journal article" date="2021" name="Cell">
        <title>Tracing the genetic footprints of vertebrate landing in non-teleost ray-finned fishes.</title>
        <authorList>
            <person name="Bi X."/>
            <person name="Wang K."/>
            <person name="Yang L."/>
            <person name="Pan H."/>
            <person name="Jiang H."/>
            <person name="Wei Q."/>
            <person name="Fang M."/>
            <person name="Yu H."/>
            <person name="Zhu C."/>
            <person name="Cai Y."/>
            <person name="He Y."/>
            <person name="Gan X."/>
            <person name="Zeng H."/>
            <person name="Yu D."/>
            <person name="Zhu Y."/>
            <person name="Jiang H."/>
            <person name="Qiu Q."/>
            <person name="Yang H."/>
            <person name="Zhang Y.E."/>
            <person name="Wang W."/>
            <person name="Zhu M."/>
            <person name="He S."/>
            <person name="Zhang G."/>
        </authorList>
    </citation>
    <scope>NUCLEOTIDE SEQUENCE [LARGE SCALE GENOMIC DNA]</scope>
    <source>
        <strain evidence="13">Bchr_013</strain>
    </source>
</reference>
<evidence type="ECO:0000313" key="13">
    <source>
        <dbReference type="EMBL" id="KAG2461493.1"/>
    </source>
</evidence>
<name>A0A8X7X2Y8_POLSE</name>
<dbReference type="GO" id="GO:0008519">
    <property type="term" value="F:ammonium channel activity"/>
    <property type="evidence" value="ECO:0007669"/>
    <property type="project" value="InterPro"/>
</dbReference>